<gene>
    <name evidence="1" type="ORF">NCTC13032_03936</name>
</gene>
<organism evidence="1 2">
    <name type="scientific">Leclercia adecarboxylata</name>
    <dbReference type="NCBI Taxonomy" id="83655"/>
    <lineage>
        <taxon>Bacteria</taxon>
        <taxon>Pseudomonadati</taxon>
        <taxon>Pseudomonadota</taxon>
        <taxon>Gammaproteobacteria</taxon>
        <taxon>Enterobacterales</taxon>
        <taxon>Enterobacteriaceae</taxon>
        <taxon>Leclercia</taxon>
    </lineage>
</organism>
<evidence type="ECO:0000313" key="2">
    <source>
        <dbReference type="Proteomes" id="UP000310719"/>
    </source>
</evidence>
<sequence>MRFWRMTECQNKQMLALGPRQAQPAGDTVEHLTRRRTAASLFKPGVPGGTDMGKLRYLFTAQPRRTPSAADKTKRCRIKAQASRPQKIAQRLHCHRHHRYPVKIYTLIRSLLLPFHYSRYSGWQPNLEVDYASIFDGCERVYRFADSG</sequence>
<dbReference type="Proteomes" id="UP000310719">
    <property type="component" value="Chromosome"/>
</dbReference>
<accession>A0A4U9HYI0</accession>
<evidence type="ECO:0000313" key="1">
    <source>
        <dbReference type="EMBL" id="VTP69045.1"/>
    </source>
</evidence>
<reference evidence="1 2" key="1">
    <citation type="submission" date="2019-05" db="EMBL/GenBank/DDBJ databases">
        <authorList>
            <consortium name="Pathogen Informatics"/>
        </authorList>
    </citation>
    <scope>NUCLEOTIDE SEQUENCE [LARGE SCALE GENOMIC DNA]</scope>
    <source>
        <strain evidence="1 2">NCTC13032</strain>
    </source>
</reference>
<protein>
    <submittedName>
        <fullName evidence="1">Uncharacterized protein</fullName>
    </submittedName>
</protein>
<dbReference type="AlphaFoldDB" id="A0A4U9HYI0"/>
<dbReference type="EMBL" id="LR590464">
    <property type="protein sequence ID" value="VTP69045.1"/>
    <property type="molecule type" value="Genomic_DNA"/>
</dbReference>
<proteinExistence type="predicted"/>
<name>A0A4U9HYI0_9ENTR</name>